<gene>
    <name evidence="3" type="ORF">Metlim_0397</name>
</gene>
<dbReference type="STRING" id="937775.Metlim_0397"/>
<dbReference type="InterPro" id="IPR054162">
    <property type="entry name" value="DUF6293_C"/>
</dbReference>
<dbReference type="EMBL" id="CM001436">
    <property type="protein sequence ID" value="EHQ34537.1"/>
    <property type="molecule type" value="Genomic_DNA"/>
</dbReference>
<protein>
    <submittedName>
        <fullName evidence="3">Regulatory protein MarR</fullName>
    </submittedName>
</protein>
<proteinExistence type="predicted"/>
<feature type="domain" description="DUF6293" evidence="2">
    <location>
        <begin position="176"/>
        <end position="285"/>
    </location>
</feature>
<dbReference type="AlphaFoldDB" id="H1Z1L1"/>
<evidence type="ECO:0000313" key="3">
    <source>
        <dbReference type="EMBL" id="EHQ34537.1"/>
    </source>
</evidence>
<reference evidence="3 4" key="1">
    <citation type="submission" date="2011-10" db="EMBL/GenBank/DDBJ databases">
        <title>The Improved High-Quality Draft genome of Methanoplanus limicola DSM 2279.</title>
        <authorList>
            <consortium name="US DOE Joint Genome Institute (JGI-PGF)"/>
            <person name="Lucas S."/>
            <person name="Copeland A."/>
            <person name="Lapidus A."/>
            <person name="Glavina del Rio T."/>
            <person name="Dalin E."/>
            <person name="Tice H."/>
            <person name="Bruce D."/>
            <person name="Goodwin L."/>
            <person name="Pitluck S."/>
            <person name="Peters L."/>
            <person name="Mikhailova N."/>
            <person name="Lu M."/>
            <person name="Kyrpides N."/>
            <person name="Mavromatis K."/>
            <person name="Ivanova N."/>
            <person name="Markowitz V."/>
            <person name="Cheng J.-F."/>
            <person name="Hugenholtz P."/>
            <person name="Woyke T."/>
            <person name="Wu D."/>
            <person name="Wirth R."/>
            <person name="Brambilla E.-M."/>
            <person name="Klenk H.-P."/>
            <person name="Eisen J.A."/>
        </authorList>
    </citation>
    <scope>NUCLEOTIDE SEQUENCE [LARGE SCALE GENOMIC DNA]</scope>
    <source>
        <strain evidence="3 4">DSM 2279</strain>
    </source>
</reference>
<evidence type="ECO:0000313" key="4">
    <source>
        <dbReference type="Proteomes" id="UP000005741"/>
    </source>
</evidence>
<keyword evidence="4" id="KW-1185">Reference proteome</keyword>
<organism evidence="3 4">
    <name type="scientific">Methanoplanus limicola DSM 2279</name>
    <dbReference type="NCBI Taxonomy" id="937775"/>
    <lineage>
        <taxon>Archaea</taxon>
        <taxon>Methanobacteriati</taxon>
        <taxon>Methanobacteriota</taxon>
        <taxon>Stenosarchaea group</taxon>
        <taxon>Methanomicrobia</taxon>
        <taxon>Methanomicrobiales</taxon>
        <taxon>Methanomicrobiaceae</taxon>
        <taxon>Methanoplanus</taxon>
    </lineage>
</organism>
<dbReference type="FunCoup" id="H1Z1L1">
    <property type="interactions" value="7"/>
</dbReference>
<sequence length="299" mass="33971">MNIMTYVNNVGTMTSNKYVGERIHIIPLGHEYDRAIAPFTNLKAERAYVLSVPVNSELNPDMLKKQNHFTKKVITELERAGIKAIDQRVNLFDINETLKAISILIVNEKKKGNDVLVNMSACGRKTSFAAVMAAMVHKVGVYYVSANNYVADNNGDQYYEHGLSIVEDFNRPIELLSPFKIMLPKYESQIILKELYEQNEKKLSLLEIIKKLGSDKNSVEGFENCPSIIKDTKITDRMGYRSLLNKVNRNFLSELLENNYIERKKSGREYYIKLTESGETIACVSGLLEVTSSSPNRIK</sequence>
<dbReference type="Proteomes" id="UP000005741">
    <property type="component" value="Chromosome"/>
</dbReference>
<dbReference type="InterPro" id="IPR036388">
    <property type="entry name" value="WH-like_DNA-bd_sf"/>
</dbReference>
<dbReference type="InterPro" id="IPR046260">
    <property type="entry name" value="HFX_2341-like_N"/>
</dbReference>
<dbReference type="Gene3D" id="1.10.10.10">
    <property type="entry name" value="Winged helix-like DNA-binding domain superfamily/Winged helix DNA-binding domain"/>
    <property type="match status" value="1"/>
</dbReference>
<dbReference type="Pfam" id="PF19810">
    <property type="entry name" value="HFX_2341_N"/>
    <property type="match status" value="1"/>
</dbReference>
<dbReference type="Pfam" id="PF22665">
    <property type="entry name" value="WHD_DUF6293"/>
    <property type="match status" value="1"/>
</dbReference>
<feature type="domain" description="HFX-2341-like N-terminal" evidence="1">
    <location>
        <begin position="22"/>
        <end position="149"/>
    </location>
</feature>
<dbReference type="HOGENOM" id="CLU_087820_0_0_2"/>
<dbReference type="InParanoid" id="H1Z1L1"/>
<name>H1Z1L1_9EURY</name>
<accession>H1Z1L1</accession>
<evidence type="ECO:0000259" key="1">
    <source>
        <dbReference type="Pfam" id="PF19810"/>
    </source>
</evidence>
<evidence type="ECO:0000259" key="2">
    <source>
        <dbReference type="Pfam" id="PF22665"/>
    </source>
</evidence>